<dbReference type="EC" id="5.3.3.2" evidence="11"/>
<dbReference type="NCBIfam" id="TIGR02151">
    <property type="entry name" value="IPP_isom_2"/>
    <property type="match status" value="1"/>
</dbReference>
<dbReference type="InterPro" id="IPR000262">
    <property type="entry name" value="FMN-dep_DH"/>
</dbReference>
<dbReference type="HAMAP" id="MF_00354">
    <property type="entry name" value="Idi_2"/>
    <property type="match status" value="1"/>
</dbReference>
<keyword evidence="6 11" id="KW-0460">Magnesium</keyword>
<proteinExistence type="inferred from homology"/>
<evidence type="ECO:0000259" key="12">
    <source>
        <dbReference type="Pfam" id="PF01070"/>
    </source>
</evidence>
<reference evidence="13" key="1">
    <citation type="submission" date="2022-10" db="EMBL/GenBank/DDBJ databases">
        <title>Vagococcus sp. isolated from poultry meat.</title>
        <authorList>
            <person name="Johansson P."/>
            <person name="Bjorkroth J."/>
        </authorList>
    </citation>
    <scope>NUCLEOTIDE SEQUENCE</scope>
    <source>
        <strain evidence="13">PNs007</strain>
    </source>
</reference>
<comment type="similarity">
    <text evidence="11">Belongs to the IPP isomerase type 2 family.</text>
</comment>
<dbReference type="GO" id="GO:0004452">
    <property type="term" value="F:isopentenyl-diphosphate delta-isomerase activity"/>
    <property type="evidence" value="ECO:0007669"/>
    <property type="project" value="UniProtKB-EC"/>
</dbReference>
<evidence type="ECO:0000256" key="4">
    <source>
        <dbReference type="ARBA" id="ARBA00022643"/>
    </source>
</evidence>
<comment type="subcellular location">
    <subcellularLocation>
        <location evidence="11">Cytoplasm</location>
    </subcellularLocation>
</comment>
<comment type="caution">
    <text evidence="13">The sequence shown here is derived from an EMBL/GenBank/DDBJ whole genome shotgun (WGS) entry which is preliminary data.</text>
</comment>
<keyword evidence="14" id="KW-1185">Reference proteome</keyword>
<keyword evidence="5 11" id="KW-0479">Metal-binding</keyword>
<dbReference type="CDD" id="cd02811">
    <property type="entry name" value="IDI-2_FMN"/>
    <property type="match status" value="1"/>
</dbReference>
<comment type="cofactor">
    <cofactor evidence="11">
        <name>NADPH</name>
        <dbReference type="ChEBI" id="CHEBI:57783"/>
    </cofactor>
</comment>
<name>A0ABT5WYV3_9ENTE</name>
<evidence type="ECO:0000256" key="10">
    <source>
        <dbReference type="ARBA" id="ARBA00025810"/>
    </source>
</evidence>
<dbReference type="Pfam" id="PF01070">
    <property type="entry name" value="FMN_dh"/>
    <property type="match status" value="1"/>
</dbReference>
<dbReference type="InterPro" id="IPR011179">
    <property type="entry name" value="IPdP_isomerase"/>
</dbReference>
<feature type="binding site" evidence="11">
    <location>
        <position position="94"/>
    </location>
    <ligand>
        <name>FMN</name>
        <dbReference type="ChEBI" id="CHEBI:58210"/>
    </ligand>
</feature>
<keyword evidence="3 11" id="KW-0285">Flavoprotein</keyword>
<organism evidence="13 14">
    <name type="scientific">Vagococcus proximus</name>
    <dbReference type="NCBI Taxonomy" id="2991417"/>
    <lineage>
        <taxon>Bacteria</taxon>
        <taxon>Bacillati</taxon>
        <taxon>Bacillota</taxon>
        <taxon>Bacilli</taxon>
        <taxon>Lactobacillales</taxon>
        <taxon>Enterococcaceae</taxon>
        <taxon>Vagococcus</taxon>
    </lineage>
</organism>
<evidence type="ECO:0000256" key="9">
    <source>
        <dbReference type="ARBA" id="ARBA00023235"/>
    </source>
</evidence>
<protein>
    <recommendedName>
        <fullName evidence="11">Isopentenyl-diphosphate delta-isomerase</fullName>
        <shortName evidence="11">IPP isomerase</shortName>
        <ecNumber evidence="11">5.3.3.2</ecNumber>
    </recommendedName>
    <alternativeName>
        <fullName evidence="11">Isopentenyl diphosphate:dimethylallyl diphosphate isomerase</fullName>
    </alternativeName>
    <alternativeName>
        <fullName evidence="11">Isopentenyl pyrophosphate isomerase</fullName>
    </alternativeName>
    <alternativeName>
        <fullName evidence="11">Type 2 isopentenyl diphosphate isomerase</fullName>
        <shortName evidence="11">IDI-2</shortName>
    </alternativeName>
</protein>
<evidence type="ECO:0000256" key="8">
    <source>
        <dbReference type="ARBA" id="ARBA00023229"/>
    </source>
</evidence>
<dbReference type="PANTHER" id="PTHR43665:SF1">
    <property type="entry name" value="ISOPENTENYL-DIPHOSPHATE DELTA-ISOMERASE"/>
    <property type="match status" value="1"/>
</dbReference>
<feature type="binding site" evidence="11">
    <location>
        <begin position="261"/>
        <end position="263"/>
    </location>
    <ligand>
        <name>FMN</name>
        <dbReference type="ChEBI" id="CHEBI:58210"/>
    </ligand>
</feature>
<feature type="binding site" evidence="11">
    <location>
        <position position="154"/>
    </location>
    <ligand>
        <name>Mg(2+)</name>
        <dbReference type="ChEBI" id="CHEBI:18420"/>
    </ligand>
</feature>
<comment type="catalytic activity">
    <reaction evidence="11">
        <text>isopentenyl diphosphate = dimethylallyl diphosphate</text>
        <dbReference type="Rhea" id="RHEA:23284"/>
        <dbReference type="ChEBI" id="CHEBI:57623"/>
        <dbReference type="ChEBI" id="CHEBI:128769"/>
        <dbReference type="EC" id="5.3.3.2"/>
    </reaction>
</comment>
<evidence type="ECO:0000313" key="13">
    <source>
        <dbReference type="EMBL" id="MDF0478866.1"/>
    </source>
</evidence>
<comment type="cofactor">
    <cofactor evidence="11">
        <name>Mg(2+)</name>
        <dbReference type="ChEBI" id="CHEBI:18420"/>
    </cofactor>
</comment>
<dbReference type="PANTHER" id="PTHR43665">
    <property type="entry name" value="ISOPENTENYL-DIPHOSPHATE DELTA-ISOMERASE"/>
    <property type="match status" value="1"/>
</dbReference>
<dbReference type="RefSeq" id="WP_275470525.1">
    <property type="nucleotide sequence ID" value="NZ_JAPDSH010000001.1"/>
</dbReference>
<comment type="function">
    <text evidence="11">Involved in the biosynthesis of isoprenoids. Catalyzes the 1,3-allylic rearrangement of the homoallylic substrate isopentenyl (IPP) to its allylic isomer, dimethylallyl diphosphate (DMAPP).</text>
</comment>
<evidence type="ECO:0000256" key="7">
    <source>
        <dbReference type="ARBA" id="ARBA00022857"/>
    </source>
</evidence>
<feature type="binding site" evidence="11">
    <location>
        <position position="215"/>
    </location>
    <ligand>
        <name>FMN</name>
        <dbReference type="ChEBI" id="CHEBI:58210"/>
    </ligand>
</feature>
<feature type="binding site" evidence="11">
    <location>
        <begin position="282"/>
        <end position="283"/>
    </location>
    <ligand>
        <name>FMN</name>
        <dbReference type="ChEBI" id="CHEBI:58210"/>
    </ligand>
</feature>
<keyword evidence="7 11" id="KW-0521">NADP</keyword>
<dbReference type="SUPFAM" id="SSF51395">
    <property type="entry name" value="FMN-linked oxidoreductases"/>
    <property type="match status" value="1"/>
</dbReference>
<feature type="binding site" evidence="11">
    <location>
        <position position="210"/>
    </location>
    <ligand>
        <name>FMN</name>
        <dbReference type="ChEBI" id="CHEBI:58210"/>
    </ligand>
</feature>
<dbReference type="EMBL" id="JAPDSH010000001">
    <property type="protein sequence ID" value="MDF0478866.1"/>
    <property type="molecule type" value="Genomic_DNA"/>
</dbReference>
<feature type="binding site" evidence="11">
    <location>
        <begin position="7"/>
        <end position="8"/>
    </location>
    <ligand>
        <name>substrate</name>
    </ligand>
</feature>
<accession>A0ABT5WYV3</accession>
<dbReference type="InterPro" id="IPR013785">
    <property type="entry name" value="Aldolase_TIM"/>
</dbReference>
<evidence type="ECO:0000256" key="2">
    <source>
        <dbReference type="ARBA" id="ARBA00022490"/>
    </source>
</evidence>
<feature type="binding site" evidence="11">
    <location>
        <position position="185"/>
    </location>
    <ligand>
        <name>FMN</name>
        <dbReference type="ChEBI" id="CHEBI:58210"/>
    </ligand>
</feature>
<gene>
    <name evidence="11 13" type="primary">fni</name>
    <name evidence="13" type="ORF">OL233_01075</name>
</gene>
<keyword evidence="8 11" id="KW-0414">Isoprene biosynthesis</keyword>
<evidence type="ECO:0000256" key="5">
    <source>
        <dbReference type="ARBA" id="ARBA00022723"/>
    </source>
</evidence>
<feature type="domain" description="FMN-dependent dehydrogenase" evidence="12">
    <location>
        <begin position="167"/>
        <end position="325"/>
    </location>
</feature>
<dbReference type="Gene3D" id="3.20.20.70">
    <property type="entry name" value="Aldolase class I"/>
    <property type="match status" value="1"/>
</dbReference>
<keyword evidence="9 11" id="KW-0413">Isomerase</keyword>
<evidence type="ECO:0000256" key="6">
    <source>
        <dbReference type="ARBA" id="ARBA00022842"/>
    </source>
</evidence>
<evidence type="ECO:0000256" key="3">
    <source>
        <dbReference type="ARBA" id="ARBA00022630"/>
    </source>
</evidence>
<evidence type="ECO:0000313" key="14">
    <source>
        <dbReference type="Proteomes" id="UP001147148"/>
    </source>
</evidence>
<keyword evidence="4 11" id="KW-0288">FMN</keyword>
<feature type="binding site" evidence="11">
    <location>
        <position position="123"/>
    </location>
    <ligand>
        <name>FMN</name>
        <dbReference type="ChEBI" id="CHEBI:58210"/>
    </ligand>
</feature>
<feature type="binding site" evidence="11">
    <location>
        <begin position="64"/>
        <end position="66"/>
    </location>
    <ligand>
        <name>FMN</name>
        <dbReference type="ChEBI" id="CHEBI:58210"/>
    </ligand>
</feature>
<dbReference type="Proteomes" id="UP001147148">
    <property type="component" value="Unassembled WGS sequence"/>
</dbReference>
<comment type="subunit">
    <text evidence="10 11">Homooctamer. Dimer of tetramers.</text>
</comment>
<dbReference type="PIRSF" id="PIRSF003314">
    <property type="entry name" value="IPP_isomerase"/>
    <property type="match status" value="1"/>
</dbReference>
<evidence type="ECO:0000256" key="11">
    <source>
        <dbReference type="HAMAP-Rule" id="MF_00354"/>
    </source>
</evidence>
<sequence length="357" mass="39243">MSIHINRKDEHVLLANKFYTPETSSDFDALKFVHHSLPQVNYDDISITTTVAGLTFDTPFFINGMTGGSENTYQINRDLATVARETGLAMASGSISAALKHPEVIKSYSIMREINPNGILFANLGAEHSVENGKRAVDILQANALQLHVNAAQELVMPEGGRQFDHWLNTIQLMVEQVGVPVIVKEVGFGMSRETIELLKSIGVASIDISGRGGTNFAAIENARRPHNDLDFLEDWGQSTVISLLEAYNNHASLDIIASGGIRTPLDMIKAYSLGAKSCGLSGQFLHLIQEKGIDETCETVTLWQEQLKTIMTLLGAQTLPHLIKSDIILSPSLTSWCQNRMIDSLQFSNRQKNTHA</sequence>
<comment type="caution">
    <text evidence="11">Lacks conserved residue(s) required for the propagation of feature annotation.</text>
</comment>
<evidence type="ECO:0000256" key="1">
    <source>
        <dbReference type="ARBA" id="ARBA00001917"/>
    </source>
</evidence>
<keyword evidence="2 11" id="KW-0963">Cytoplasm</keyword>
<comment type="cofactor">
    <cofactor evidence="1 11">
        <name>FMN</name>
        <dbReference type="ChEBI" id="CHEBI:58210"/>
    </cofactor>
</comment>
<feature type="binding site" evidence="11">
    <location>
        <position position="153"/>
    </location>
    <ligand>
        <name>substrate</name>
    </ligand>
</feature>